<dbReference type="SUPFAM" id="SSF55856">
    <property type="entry name" value="Cytochrome b5-like heme/steroid binding domain"/>
    <property type="match status" value="1"/>
</dbReference>
<dbReference type="Pfam" id="PF00173">
    <property type="entry name" value="Cyt-b5"/>
    <property type="match status" value="1"/>
</dbReference>
<protein>
    <submittedName>
        <fullName evidence="2">Putative heme/steroid binding protein</fullName>
    </submittedName>
</protein>
<feature type="domain" description="Cytochrome b5 heme-binding" evidence="1">
    <location>
        <begin position="51"/>
        <end position="122"/>
    </location>
</feature>
<dbReference type="Gene3D" id="3.10.120.10">
    <property type="entry name" value="Cytochrome b5-like heme/steroid binding domain"/>
    <property type="match status" value="1"/>
</dbReference>
<proteinExistence type="predicted"/>
<reference evidence="2 3" key="1">
    <citation type="submission" date="2013-02" db="EMBL/GenBank/DDBJ databases">
        <title>Genome sequence of Clostridium saccharoperbutylacetonicum N1-4(HMT).</title>
        <authorList>
            <person name="Poehlein A."/>
            <person name="Daniel R."/>
        </authorList>
    </citation>
    <scope>NUCLEOTIDE SEQUENCE [LARGE SCALE GENOMIC DNA]</scope>
    <source>
        <strain evidence="3">N1-4(HMT)</strain>
    </source>
</reference>
<evidence type="ECO:0000313" key="3">
    <source>
        <dbReference type="Proteomes" id="UP000011728"/>
    </source>
</evidence>
<dbReference type="STRING" id="36745.CLSAP_32760"/>
<sequence length="122" mass="14011">MGESISFMEQYNKPISNDEQLQMALRVMSSYFEFKRISEILEAYDRQQKQFTIEELSQYNGKNGKPVYVAVDGIVYDLSNVKQWASGMHFDVVAGKDLTAEFNSHHGIKKVLENKQKVGILI</sequence>
<dbReference type="InterPro" id="IPR001199">
    <property type="entry name" value="Cyt_B5-like_heme/steroid-bd"/>
</dbReference>
<dbReference type="Proteomes" id="UP000011728">
    <property type="component" value="Chromosome"/>
</dbReference>
<dbReference type="KEGG" id="csr:Cspa_c35050"/>
<dbReference type="EMBL" id="CP004121">
    <property type="protein sequence ID" value="AGF57266.1"/>
    <property type="molecule type" value="Genomic_DNA"/>
</dbReference>
<keyword evidence="3" id="KW-1185">Reference proteome</keyword>
<dbReference type="HOGENOM" id="CLU_2022724_0_0_9"/>
<dbReference type="PATRIC" id="fig|931276.5.peg.3531"/>
<name>M1MRA5_9CLOT</name>
<dbReference type="SMART" id="SM01117">
    <property type="entry name" value="Cyt-b5"/>
    <property type="match status" value="1"/>
</dbReference>
<evidence type="ECO:0000313" key="2">
    <source>
        <dbReference type="EMBL" id="AGF57266.1"/>
    </source>
</evidence>
<evidence type="ECO:0000259" key="1">
    <source>
        <dbReference type="SMART" id="SM01117"/>
    </source>
</evidence>
<organism evidence="2 3">
    <name type="scientific">Clostridium saccharoperbutylacetonicum N1-4(HMT)</name>
    <dbReference type="NCBI Taxonomy" id="931276"/>
    <lineage>
        <taxon>Bacteria</taxon>
        <taxon>Bacillati</taxon>
        <taxon>Bacillota</taxon>
        <taxon>Clostridia</taxon>
        <taxon>Eubacteriales</taxon>
        <taxon>Clostridiaceae</taxon>
        <taxon>Clostridium</taxon>
    </lineage>
</organism>
<dbReference type="AlphaFoldDB" id="M1MRA5"/>
<dbReference type="eggNOG" id="COG4892">
    <property type="taxonomic scope" value="Bacteria"/>
</dbReference>
<accession>M1MRA5</accession>
<dbReference type="InterPro" id="IPR036400">
    <property type="entry name" value="Cyt_B5-like_heme/steroid_sf"/>
</dbReference>
<gene>
    <name evidence="2" type="ORF">Cspa_c35050</name>
</gene>